<sequence length="156" mass="17099">MVFARSKEFPSPLRGHKIRREGGALPLTVPSWTEGVVQEISTTLQPCTPWHSVVTSCFAHRARGKGEGWVVLCTNGISWVGSAGVWSYPSKAVTPSWNVRYATSSPKGEGCCRLRAPAFMLLVHRETEAQSCRAWTSPISPGPSCPARQRRTKTFG</sequence>
<reference evidence="1" key="1">
    <citation type="submission" date="2025-08" db="UniProtKB">
        <authorList>
            <consortium name="Ensembl"/>
        </authorList>
    </citation>
    <scope>IDENTIFICATION</scope>
</reference>
<reference evidence="1" key="2">
    <citation type="submission" date="2025-09" db="UniProtKB">
        <authorList>
            <consortium name="Ensembl"/>
        </authorList>
    </citation>
    <scope>IDENTIFICATION</scope>
</reference>
<dbReference type="AlphaFoldDB" id="A0A669QDZ4"/>
<evidence type="ECO:0000313" key="2">
    <source>
        <dbReference type="Proteomes" id="UP000472261"/>
    </source>
</evidence>
<evidence type="ECO:0000313" key="1">
    <source>
        <dbReference type="Ensembl" id="ENSPCLP00000017980.1"/>
    </source>
</evidence>
<accession>A0A669QDZ4</accession>
<name>A0A669QDZ4_PHACC</name>
<dbReference type="Proteomes" id="UP000472261">
    <property type="component" value="Unplaced"/>
</dbReference>
<organism evidence="1 2">
    <name type="scientific">Phasianus colchicus</name>
    <name type="common">Common pheasant</name>
    <dbReference type="NCBI Taxonomy" id="9054"/>
    <lineage>
        <taxon>Eukaryota</taxon>
        <taxon>Metazoa</taxon>
        <taxon>Chordata</taxon>
        <taxon>Craniata</taxon>
        <taxon>Vertebrata</taxon>
        <taxon>Euteleostomi</taxon>
        <taxon>Archelosauria</taxon>
        <taxon>Archosauria</taxon>
        <taxon>Dinosauria</taxon>
        <taxon>Saurischia</taxon>
        <taxon>Theropoda</taxon>
        <taxon>Coelurosauria</taxon>
        <taxon>Aves</taxon>
        <taxon>Neognathae</taxon>
        <taxon>Galloanserae</taxon>
        <taxon>Galliformes</taxon>
        <taxon>Phasianidae</taxon>
        <taxon>Phasianinae</taxon>
        <taxon>Phasianus</taxon>
    </lineage>
</organism>
<proteinExistence type="predicted"/>
<keyword evidence="2" id="KW-1185">Reference proteome</keyword>
<protein>
    <submittedName>
        <fullName evidence="1">Uncharacterized protein</fullName>
    </submittedName>
</protein>
<dbReference type="Ensembl" id="ENSPCLT00000023924.1">
    <property type="protein sequence ID" value="ENSPCLP00000017980.1"/>
    <property type="gene ID" value="ENSPCLG00000015015.1"/>
</dbReference>